<protein>
    <submittedName>
        <fullName evidence="7">PfkB</fullName>
    </submittedName>
</protein>
<evidence type="ECO:0000256" key="2">
    <source>
        <dbReference type="ARBA" id="ARBA00022679"/>
    </source>
</evidence>
<evidence type="ECO:0000256" key="5">
    <source>
        <dbReference type="ARBA" id="ARBA00022840"/>
    </source>
</evidence>
<dbReference type="AlphaFoldDB" id="Q1AZW9"/>
<keyword evidence="8" id="KW-1185">Reference proteome</keyword>
<evidence type="ECO:0000259" key="6">
    <source>
        <dbReference type="Pfam" id="PF00294"/>
    </source>
</evidence>
<dbReference type="KEGG" id="rxy:Rxyl_0078"/>
<dbReference type="GO" id="GO:0005524">
    <property type="term" value="F:ATP binding"/>
    <property type="evidence" value="ECO:0007669"/>
    <property type="project" value="UniProtKB-KW"/>
</dbReference>
<dbReference type="Proteomes" id="UP000006637">
    <property type="component" value="Chromosome"/>
</dbReference>
<name>Q1AZW9_RUBXD</name>
<keyword evidence="4" id="KW-0418">Kinase</keyword>
<dbReference type="CDD" id="cd01166">
    <property type="entry name" value="KdgK"/>
    <property type="match status" value="1"/>
</dbReference>
<reference evidence="7 8" key="1">
    <citation type="submission" date="2006-06" db="EMBL/GenBank/DDBJ databases">
        <title>Complete sequence of Rubrobacter xylanophilus DSM 9941.</title>
        <authorList>
            <consortium name="US DOE Joint Genome Institute"/>
            <person name="Copeland A."/>
            <person name="Lucas S."/>
            <person name="Lapidus A."/>
            <person name="Barry K."/>
            <person name="Detter J.C."/>
            <person name="Glavina del Rio T."/>
            <person name="Hammon N."/>
            <person name="Israni S."/>
            <person name="Dalin E."/>
            <person name="Tice H."/>
            <person name="Pitluck S."/>
            <person name="Munk A.C."/>
            <person name="Brettin T."/>
            <person name="Bruce D."/>
            <person name="Han C."/>
            <person name="Tapia R."/>
            <person name="Gilna P."/>
            <person name="Schmutz J."/>
            <person name="Larimer F."/>
            <person name="Land M."/>
            <person name="Hauser L."/>
            <person name="Kyrpides N."/>
            <person name="Lykidis A."/>
            <person name="da Costa M.S."/>
            <person name="Rainey F.A."/>
            <person name="Empadinhas N."/>
            <person name="Jolivet E."/>
            <person name="Battista J.R."/>
            <person name="Richardson P."/>
        </authorList>
    </citation>
    <scope>NUCLEOTIDE SEQUENCE [LARGE SCALE GENOMIC DNA]</scope>
    <source>
        <strain evidence="8">DSM 9941 / JCM 11954 / NBRC 16129 / PRD-1</strain>
    </source>
</reference>
<dbReference type="PROSITE" id="PS00584">
    <property type="entry name" value="PFKB_KINASES_2"/>
    <property type="match status" value="1"/>
</dbReference>
<accession>Q1AZW9</accession>
<dbReference type="SUPFAM" id="SSF53613">
    <property type="entry name" value="Ribokinase-like"/>
    <property type="match status" value="1"/>
</dbReference>
<dbReference type="GO" id="GO:0016301">
    <property type="term" value="F:kinase activity"/>
    <property type="evidence" value="ECO:0007669"/>
    <property type="project" value="UniProtKB-KW"/>
</dbReference>
<keyword evidence="2" id="KW-0808">Transferase</keyword>
<proteinExistence type="inferred from homology"/>
<evidence type="ECO:0000313" key="8">
    <source>
        <dbReference type="Proteomes" id="UP000006637"/>
    </source>
</evidence>
<dbReference type="RefSeq" id="WP_011563077.1">
    <property type="nucleotide sequence ID" value="NC_008148.1"/>
</dbReference>
<dbReference type="InterPro" id="IPR011611">
    <property type="entry name" value="PfkB_dom"/>
</dbReference>
<evidence type="ECO:0000256" key="4">
    <source>
        <dbReference type="ARBA" id="ARBA00022777"/>
    </source>
</evidence>
<evidence type="ECO:0000313" key="7">
    <source>
        <dbReference type="EMBL" id="ABG03059.1"/>
    </source>
</evidence>
<dbReference type="PhylomeDB" id="Q1AZW9"/>
<evidence type="ECO:0000256" key="3">
    <source>
        <dbReference type="ARBA" id="ARBA00022741"/>
    </source>
</evidence>
<dbReference type="STRING" id="266117.Rxyl_0078"/>
<dbReference type="Gene3D" id="3.40.1190.20">
    <property type="match status" value="1"/>
</dbReference>
<organism evidence="7 8">
    <name type="scientific">Rubrobacter xylanophilus (strain DSM 9941 / JCM 11954 / NBRC 16129 / PRD-1)</name>
    <dbReference type="NCBI Taxonomy" id="266117"/>
    <lineage>
        <taxon>Bacteria</taxon>
        <taxon>Bacillati</taxon>
        <taxon>Actinomycetota</taxon>
        <taxon>Rubrobacteria</taxon>
        <taxon>Rubrobacterales</taxon>
        <taxon>Rubrobacteraceae</taxon>
        <taxon>Rubrobacter</taxon>
    </lineage>
</organism>
<dbReference type="HOGENOM" id="CLU_027634_6_0_11"/>
<gene>
    <name evidence="7" type="ordered locus">Rxyl_0078</name>
</gene>
<keyword evidence="5" id="KW-0067">ATP-binding</keyword>
<feature type="domain" description="Carbohydrate kinase PfkB" evidence="6">
    <location>
        <begin position="8"/>
        <end position="302"/>
    </location>
</feature>
<dbReference type="PANTHER" id="PTHR43085:SF1">
    <property type="entry name" value="PSEUDOURIDINE KINASE-RELATED"/>
    <property type="match status" value="1"/>
</dbReference>
<dbReference type="OrthoDB" id="9808601at2"/>
<dbReference type="EMBL" id="CP000386">
    <property type="protein sequence ID" value="ABG03059.1"/>
    <property type="molecule type" value="Genomic_DNA"/>
</dbReference>
<dbReference type="InterPro" id="IPR002173">
    <property type="entry name" value="Carboh/pur_kinase_PfkB_CS"/>
</dbReference>
<comment type="similarity">
    <text evidence="1">Belongs to the carbohydrate kinase PfkB family.</text>
</comment>
<dbReference type="Pfam" id="PF00294">
    <property type="entry name" value="PfkB"/>
    <property type="match status" value="1"/>
</dbReference>
<sequence length="318" mass="33377">MEASGALEVVTLGEALIVMDPVERGPLRHVPGFRKRVGGAELNVAVALARLGHRAGWAGSVGDDEFGREVLGFLRAEGVDVSGAVLDPGAPTGLYFKEWRAGGLRAHYYRAGSAASRMAPGRLDEGFLLSGRVLHLTGITPALSGGCEELVRRLAGEAGRRGVLLSFDANIRWRLFGERDPRKAIEPLLPLADLLFLSDEEAELLLGGSDPRSVERARGRLGAGVVVVHSASGSFAAGGEGVVRREGYRVEAVDTVGAGDAFVGGFLAGFLRGWETGACLELANACGACAVAVPGDAASMPAEEEALALLRGRRERER</sequence>
<keyword evidence="3" id="KW-0547">Nucleotide-binding</keyword>
<dbReference type="InterPro" id="IPR050306">
    <property type="entry name" value="PfkB_Carbo_kinase"/>
</dbReference>
<evidence type="ECO:0000256" key="1">
    <source>
        <dbReference type="ARBA" id="ARBA00010688"/>
    </source>
</evidence>
<dbReference type="PANTHER" id="PTHR43085">
    <property type="entry name" value="HEXOKINASE FAMILY MEMBER"/>
    <property type="match status" value="1"/>
</dbReference>
<dbReference type="InterPro" id="IPR029056">
    <property type="entry name" value="Ribokinase-like"/>
</dbReference>
<dbReference type="eggNOG" id="COG0524">
    <property type="taxonomic scope" value="Bacteria"/>
</dbReference>